<dbReference type="AlphaFoldDB" id="A0AAD6BPC1"/>
<proteinExistence type="predicted"/>
<organism evidence="3 4">
    <name type="scientific">Pogonophryne albipinna</name>
    <dbReference type="NCBI Taxonomy" id="1090488"/>
    <lineage>
        <taxon>Eukaryota</taxon>
        <taxon>Metazoa</taxon>
        <taxon>Chordata</taxon>
        <taxon>Craniata</taxon>
        <taxon>Vertebrata</taxon>
        <taxon>Euteleostomi</taxon>
        <taxon>Actinopterygii</taxon>
        <taxon>Neopterygii</taxon>
        <taxon>Teleostei</taxon>
        <taxon>Neoteleostei</taxon>
        <taxon>Acanthomorphata</taxon>
        <taxon>Eupercaria</taxon>
        <taxon>Perciformes</taxon>
        <taxon>Notothenioidei</taxon>
        <taxon>Pogonophryne</taxon>
    </lineage>
</organism>
<accession>A0AAD6BPC1</accession>
<protein>
    <submittedName>
        <fullName evidence="3">Uncharacterized protein</fullName>
    </submittedName>
</protein>
<keyword evidence="4" id="KW-1185">Reference proteome</keyword>
<dbReference type="EMBL" id="JAPTMU010000002">
    <property type="protein sequence ID" value="KAJ4947328.1"/>
    <property type="molecule type" value="Genomic_DNA"/>
</dbReference>
<dbReference type="EMBL" id="JAPTMU010000002">
    <property type="protein sequence ID" value="KAJ4947326.1"/>
    <property type="molecule type" value="Genomic_DNA"/>
</dbReference>
<evidence type="ECO:0000313" key="2">
    <source>
        <dbReference type="EMBL" id="KAJ4947326.1"/>
    </source>
</evidence>
<feature type="region of interest" description="Disordered" evidence="1">
    <location>
        <begin position="37"/>
        <end position="61"/>
    </location>
</feature>
<sequence>MENGGRGQHFALESGPLISNLSFVMFAGKSAAIHMTKNAAGRRNKKNAPPSLRGQRAAISP</sequence>
<dbReference type="Proteomes" id="UP001219934">
    <property type="component" value="Unassembled WGS sequence"/>
</dbReference>
<feature type="non-terminal residue" evidence="3">
    <location>
        <position position="1"/>
    </location>
</feature>
<name>A0AAD6BPC1_9TELE</name>
<evidence type="ECO:0000313" key="3">
    <source>
        <dbReference type="EMBL" id="KAJ4947328.1"/>
    </source>
</evidence>
<comment type="caution">
    <text evidence="3">The sequence shown here is derived from an EMBL/GenBank/DDBJ whole genome shotgun (WGS) entry which is preliminary data.</text>
</comment>
<gene>
    <name evidence="2" type="ORF">JOQ06_009362</name>
    <name evidence="3" type="ORF">JOQ06_009364</name>
</gene>
<evidence type="ECO:0000256" key="1">
    <source>
        <dbReference type="SAM" id="MobiDB-lite"/>
    </source>
</evidence>
<reference evidence="3" key="1">
    <citation type="submission" date="2022-11" db="EMBL/GenBank/DDBJ databases">
        <title>Chromosome-level genome of Pogonophryne albipinna.</title>
        <authorList>
            <person name="Jo E."/>
        </authorList>
    </citation>
    <scope>NUCLEOTIDE SEQUENCE</scope>
    <source>
        <strain evidence="3">SGF0006</strain>
        <tissue evidence="3">Muscle</tissue>
    </source>
</reference>
<evidence type="ECO:0000313" key="4">
    <source>
        <dbReference type="Proteomes" id="UP001219934"/>
    </source>
</evidence>